<keyword evidence="1" id="KW-0285">Flavoprotein</keyword>
<proteinExistence type="predicted"/>
<evidence type="ECO:0000313" key="7">
    <source>
        <dbReference type="Proteomes" id="UP001500307"/>
    </source>
</evidence>
<reference evidence="7" key="1">
    <citation type="journal article" date="2019" name="Int. J. Syst. Evol. Microbiol.">
        <title>The Global Catalogue of Microorganisms (GCM) 10K type strain sequencing project: providing services to taxonomists for standard genome sequencing and annotation.</title>
        <authorList>
            <consortium name="The Broad Institute Genomics Platform"/>
            <consortium name="The Broad Institute Genome Sequencing Center for Infectious Disease"/>
            <person name="Wu L."/>
            <person name="Ma J."/>
        </authorList>
    </citation>
    <scope>NUCLEOTIDE SEQUENCE [LARGE SCALE GENOMIC DNA]</scope>
    <source>
        <strain evidence="7">JCM 3175</strain>
    </source>
</reference>
<protein>
    <submittedName>
        <fullName evidence="6">NAD(P)/FAD-dependent oxidoreductase</fullName>
    </submittedName>
</protein>
<evidence type="ECO:0000259" key="4">
    <source>
        <dbReference type="Pfam" id="PF07992"/>
    </source>
</evidence>
<dbReference type="InterPro" id="IPR050097">
    <property type="entry name" value="Ferredoxin-NADP_redctase_2"/>
</dbReference>
<dbReference type="PANTHER" id="PTHR48105">
    <property type="entry name" value="THIOREDOXIN REDUCTASE 1-RELATED-RELATED"/>
    <property type="match status" value="1"/>
</dbReference>
<evidence type="ECO:0000259" key="5">
    <source>
        <dbReference type="Pfam" id="PF13649"/>
    </source>
</evidence>
<accession>A0ABP8T5N7</accession>
<keyword evidence="7" id="KW-1185">Reference proteome</keyword>
<dbReference type="Pfam" id="PF07992">
    <property type="entry name" value="Pyr_redox_2"/>
    <property type="match status" value="1"/>
</dbReference>
<feature type="domain" description="FAD/NAD(P)-binding" evidence="4">
    <location>
        <begin position="5"/>
        <end position="290"/>
    </location>
</feature>
<dbReference type="InterPro" id="IPR023753">
    <property type="entry name" value="FAD/NAD-binding_dom"/>
</dbReference>
<dbReference type="Gene3D" id="3.40.50.150">
    <property type="entry name" value="Vaccinia Virus protein VP39"/>
    <property type="match status" value="1"/>
</dbReference>
<sequence>MRESYDVVVIGGGAAGLGGALTLARARRSVLVVDAGQPRNAPAGQLHNYLGRDGTPPAQLLADGRDEISRYGGEFVAATAEDVRRDGDDFLVRLDDGRAVRARRLLVTTGLVDELPDVPGLAERWGHDVLHCPYCHGWEVRDQRIGVLATGPLAVHQAQLWRQWSRHVTLLLHGLAKPEGEEAERLAARGIAVVDGPVAGLAVTGDALTGVRLASGEVVDLDAVVVAARLTARSGVLNSLGLKPVDVELGGHVVGAQIPADATGATAVPGVWVAGNVADVRAQVITAAAAGLNAAAAINADLIAADTDDAVVRYRHDAHRMFERAAWEERYQARPALWSGRPNPQLVTEAAELAPGRALDVGCGEGADAIWLAERGWQVTGVDIAETALRRAADHAAAAGADVAGRITWTRADLREQPPAAGRYDLVSAQFMQLPPDARRALFARLADAVAPGGTLLIVGHHPSDLRTSAHRQHFPDMMFTAEEVAASLDPGQWQVGAAETRPRAAVDPDGRDITIHDAVLVARRR</sequence>
<keyword evidence="2" id="KW-0560">Oxidoreductase</keyword>
<dbReference type="InterPro" id="IPR036188">
    <property type="entry name" value="FAD/NAD-bd_sf"/>
</dbReference>
<dbReference type="PRINTS" id="PR00368">
    <property type="entry name" value="FADPNR"/>
</dbReference>
<feature type="domain" description="Methyltransferase" evidence="5">
    <location>
        <begin position="359"/>
        <end position="454"/>
    </location>
</feature>
<evidence type="ECO:0000313" key="6">
    <source>
        <dbReference type="EMBL" id="GAA4580693.1"/>
    </source>
</evidence>
<evidence type="ECO:0000256" key="1">
    <source>
        <dbReference type="ARBA" id="ARBA00022630"/>
    </source>
</evidence>
<comment type="catalytic activity">
    <reaction evidence="3">
        <text>[thioredoxin]-dithiol + NADP(+) = [thioredoxin]-disulfide + NADPH + H(+)</text>
        <dbReference type="Rhea" id="RHEA:20345"/>
        <dbReference type="Rhea" id="RHEA-COMP:10698"/>
        <dbReference type="Rhea" id="RHEA-COMP:10700"/>
        <dbReference type="ChEBI" id="CHEBI:15378"/>
        <dbReference type="ChEBI" id="CHEBI:29950"/>
        <dbReference type="ChEBI" id="CHEBI:50058"/>
        <dbReference type="ChEBI" id="CHEBI:57783"/>
        <dbReference type="ChEBI" id="CHEBI:58349"/>
        <dbReference type="EC" id="1.8.1.9"/>
    </reaction>
</comment>
<gene>
    <name evidence="6" type="ORF">GCM10023176_60580</name>
</gene>
<dbReference type="PRINTS" id="PR00469">
    <property type="entry name" value="PNDRDTASEII"/>
</dbReference>
<evidence type="ECO:0000256" key="3">
    <source>
        <dbReference type="ARBA" id="ARBA00048132"/>
    </source>
</evidence>
<dbReference type="Gene3D" id="3.50.50.60">
    <property type="entry name" value="FAD/NAD(P)-binding domain"/>
    <property type="match status" value="2"/>
</dbReference>
<evidence type="ECO:0000256" key="2">
    <source>
        <dbReference type="ARBA" id="ARBA00023002"/>
    </source>
</evidence>
<dbReference type="EMBL" id="BAABGU010000065">
    <property type="protein sequence ID" value="GAA4580693.1"/>
    <property type="molecule type" value="Genomic_DNA"/>
</dbReference>
<dbReference type="Pfam" id="PF13649">
    <property type="entry name" value="Methyltransf_25"/>
    <property type="match status" value="1"/>
</dbReference>
<comment type="caution">
    <text evidence="6">The sequence shown here is derived from an EMBL/GenBank/DDBJ whole genome shotgun (WGS) entry which is preliminary data.</text>
</comment>
<dbReference type="InterPro" id="IPR029063">
    <property type="entry name" value="SAM-dependent_MTases_sf"/>
</dbReference>
<dbReference type="Proteomes" id="UP001500307">
    <property type="component" value="Unassembled WGS sequence"/>
</dbReference>
<dbReference type="CDD" id="cd02440">
    <property type="entry name" value="AdoMet_MTases"/>
    <property type="match status" value="1"/>
</dbReference>
<dbReference type="SUPFAM" id="SSF53335">
    <property type="entry name" value="S-adenosyl-L-methionine-dependent methyltransferases"/>
    <property type="match status" value="1"/>
</dbReference>
<dbReference type="SUPFAM" id="SSF51905">
    <property type="entry name" value="FAD/NAD(P)-binding domain"/>
    <property type="match status" value="1"/>
</dbReference>
<name>A0ABP8T5N7_9ACTN</name>
<organism evidence="6 7">
    <name type="scientific">Micromonospora coerulea</name>
    <dbReference type="NCBI Taxonomy" id="47856"/>
    <lineage>
        <taxon>Bacteria</taxon>
        <taxon>Bacillati</taxon>
        <taxon>Actinomycetota</taxon>
        <taxon>Actinomycetes</taxon>
        <taxon>Micromonosporales</taxon>
        <taxon>Micromonosporaceae</taxon>
        <taxon>Micromonospora</taxon>
    </lineage>
</organism>
<dbReference type="InterPro" id="IPR041698">
    <property type="entry name" value="Methyltransf_25"/>
</dbReference>
<dbReference type="RefSeq" id="WP_346125237.1">
    <property type="nucleotide sequence ID" value="NZ_BAABGU010000065.1"/>
</dbReference>